<dbReference type="GO" id="GO:0043565">
    <property type="term" value="F:sequence-specific DNA binding"/>
    <property type="evidence" value="ECO:0007669"/>
    <property type="project" value="InterPro"/>
</dbReference>
<keyword evidence="6" id="KW-1185">Reference proteome</keyword>
<proteinExistence type="predicted"/>
<dbReference type="InterPro" id="IPR014710">
    <property type="entry name" value="RmlC-like_jellyroll"/>
</dbReference>
<keyword evidence="3" id="KW-0804">Transcription</keyword>
<sequence>MKIIRGIELKQGSQEELLPDFSPEFPYIASFVELHKYIGRQSPWHWHKEVELFYMKDGELEYDTPHGKKVFTAGMGGLVNANVLHMTRANESCRTVTAMLHIFDPIFISGSRGSAIDRKYVMPLITASRIDIIGLYPDNPEHALLLEKLQESFRFSEEDFGYEIRLRESLSDIWCHLLNTARPMLEKEEVQDKAGDKIKAMLTYVHEHYGERLTVAELAASAFISEREAYRVFRECVHLTPVEYIISYRLQQACHMLIETEEPITRISQACCLGSSSYFGKVFRERMGCSPVEFRRRWRNSDINRQE</sequence>
<dbReference type="InterPro" id="IPR011051">
    <property type="entry name" value="RmlC_Cupin_sf"/>
</dbReference>
<name>A0A3E3IAN0_9FIRM</name>
<dbReference type="Pfam" id="PF12833">
    <property type="entry name" value="HTH_18"/>
    <property type="match status" value="1"/>
</dbReference>
<dbReference type="PANTHER" id="PTHR43280:SF2">
    <property type="entry name" value="HTH-TYPE TRANSCRIPTIONAL REGULATOR EXSA"/>
    <property type="match status" value="1"/>
</dbReference>
<reference evidence="5" key="1">
    <citation type="submission" date="2018-08" db="EMBL/GenBank/DDBJ databases">
        <title>A genome reference for cultivated species of the human gut microbiota.</title>
        <authorList>
            <person name="Zou Y."/>
            <person name="Xue W."/>
            <person name="Luo G."/>
        </authorList>
    </citation>
    <scope>NUCLEOTIDE SEQUENCE [LARGE SCALE GENOMIC DNA]</scope>
    <source>
        <strain evidence="5">TF05-5AC</strain>
    </source>
</reference>
<keyword evidence="1" id="KW-0805">Transcription regulation</keyword>
<dbReference type="Gene3D" id="2.60.120.10">
    <property type="entry name" value="Jelly Rolls"/>
    <property type="match status" value="1"/>
</dbReference>
<dbReference type="CDD" id="cd02208">
    <property type="entry name" value="cupin_RmlC-like"/>
    <property type="match status" value="1"/>
</dbReference>
<feature type="domain" description="HTH araC/xylS-type" evidence="4">
    <location>
        <begin position="199"/>
        <end position="297"/>
    </location>
</feature>
<evidence type="ECO:0000313" key="5">
    <source>
        <dbReference type="EMBL" id="RGE64096.1"/>
    </source>
</evidence>
<dbReference type="SUPFAM" id="SSF46689">
    <property type="entry name" value="Homeodomain-like"/>
    <property type="match status" value="2"/>
</dbReference>
<dbReference type="SMART" id="SM00342">
    <property type="entry name" value="HTH_ARAC"/>
    <property type="match status" value="1"/>
</dbReference>
<dbReference type="Proteomes" id="UP000260812">
    <property type="component" value="Unassembled WGS sequence"/>
</dbReference>
<dbReference type="Gene3D" id="1.10.10.60">
    <property type="entry name" value="Homeodomain-like"/>
    <property type="match status" value="2"/>
</dbReference>
<evidence type="ECO:0000256" key="2">
    <source>
        <dbReference type="ARBA" id="ARBA00023125"/>
    </source>
</evidence>
<dbReference type="PROSITE" id="PS01124">
    <property type="entry name" value="HTH_ARAC_FAMILY_2"/>
    <property type="match status" value="1"/>
</dbReference>
<accession>A0A3E3IAN0</accession>
<protein>
    <submittedName>
        <fullName evidence="5">AraC family transcriptional regulator</fullName>
    </submittedName>
</protein>
<dbReference type="SUPFAM" id="SSF51182">
    <property type="entry name" value="RmlC-like cupins"/>
    <property type="match status" value="1"/>
</dbReference>
<gene>
    <name evidence="5" type="ORF">DXC51_03210</name>
</gene>
<dbReference type="InterPro" id="IPR009057">
    <property type="entry name" value="Homeodomain-like_sf"/>
</dbReference>
<dbReference type="InterPro" id="IPR018060">
    <property type="entry name" value="HTH_AraC"/>
</dbReference>
<evidence type="ECO:0000259" key="4">
    <source>
        <dbReference type="PROSITE" id="PS01124"/>
    </source>
</evidence>
<organism evidence="5 6">
    <name type="scientific">Eisenbergiella massiliensis</name>
    <dbReference type="NCBI Taxonomy" id="1720294"/>
    <lineage>
        <taxon>Bacteria</taxon>
        <taxon>Bacillati</taxon>
        <taxon>Bacillota</taxon>
        <taxon>Clostridia</taxon>
        <taxon>Lachnospirales</taxon>
        <taxon>Lachnospiraceae</taxon>
        <taxon>Eisenbergiella</taxon>
    </lineage>
</organism>
<dbReference type="RefSeq" id="WP_117543676.1">
    <property type="nucleotide sequence ID" value="NZ_CALBAU010000398.1"/>
</dbReference>
<keyword evidence="2" id="KW-0238">DNA-binding</keyword>
<dbReference type="GO" id="GO:0003700">
    <property type="term" value="F:DNA-binding transcription factor activity"/>
    <property type="evidence" value="ECO:0007669"/>
    <property type="project" value="InterPro"/>
</dbReference>
<dbReference type="EMBL" id="QVLV01000002">
    <property type="protein sequence ID" value="RGE64096.1"/>
    <property type="molecule type" value="Genomic_DNA"/>
</dbReference>
<evidence type="ECO:0000313" key="6">
    <source>
        <dbReference type="Proteomes" id="UP000260812"/>
    </source>
</evidence>
<evidence type="ECO:0000256" key="1">
    <source>
        <dbReference type="ARBA" id="ARBA00023015"/>
    </source>
</evidence>
<comment type="caution">
    <text evidence="5">The sequence shown here is derived from an EMBL/GenBank/DDBJ whole genome shotgun (WGS) entry which is preliminary data.</text>
</comment>
<evidence type="ECO:0000256" key="3">
    <source>
        <dbReference type="ARBA" id="ARBA00023163"/>
    </source>
</evidence>
<dbReference type="PANTHER" id="PTHR43280">
    <property type="entry name" value="ARAC-FAMILY TRANSCRIPTIONAL REGULATOR"/>
    <property type="match status" value="1"/>
</dbReference>
<dbReference type="AlphaFoldDB" id="A0A3E3IAN0"/>
<dbReference type="GeneID" id="97985919"/>